<dbReference type="RefSeq" id="WP_411914924.1">
    <property type="nucleotide sequence ID" value="NZ_BAAFSF010000001.1"/>
</dbReference>
<organism evidence="1 2">
    <name type="scientific">Porphyromonas miyakawae</name>
    <dbReference type="NCBI Taxonomy" id="3137470"/>
    <lineage>
        <taxon>Bacteria</taxon>
        <taxon>Pseudomonadati</taxon>
        <taxon>Bacteroidota</taxon>
        <taxon>Bacteroidia</taxon>
        <taxon>Bacteroidales</taxon>
        <taxon>Porphyromonadaceae</taxon>
        <taxon>Porphyromonas</taxon>
    </lineage>
</organism>
<dbReference type="EMBL" id="BAAFSF010000001">
    <property type="protein sequence ID" value="GAB1251109.1"/>
    <property type="molecule type" value="Genomic_DNA"/>
</dbReference>
<dbReference type="PROSITE" id="PS51257">
    <property type="entry name" value="PROKAR_LIPOPROTEIN"/>
    <property type="match status" value="1"/>
</dbReference>
<accession>A0ABQ0E074</accession>
<sequence>MGRNETIRNILYSILAVFILASCQNKNDINKIVSNHWQQDSIDCIVDFSSCFSFDWDICYYFSSKCSLEEINKDLGIRFNEFEDTSDRMIFVQDKRIIYTQDWYYIPDKPQTGVIFDHNIRKLKIKKGDAKFRVEKKHDMYLLTPIYVK</sequence>
<comment type="caution">
    <text evidence="1">The sequence shown here is derived from an EMBL/GenBank/DDBJ whole genome shotgun (WGS) entry which is preliminary data.</text>
</comment>
<keyword evidence="2" id="KW-1185">Reference proteome</keyword>
<evidence type="ECO:0000313" key="2">
    <source>
        <dbReference type="Proteomes" id="UP001628220"/>
    </source>
</evidence>
<evidence type="ECO:0008006" key="3">
    <source>
        <dbReference type="Google" id="ProtNLM"/>
    </source>
</evidence>
<proteinExistence type="predicted"/>
<gene>
    <name evidence="1" type="ORF">Tsumi_02130</name>
</gene>
<reference evidence="1 2" key="1">
    <citation type="journal article" date="2025" name="Int. J. Syst. Evol. Microbiol.">
        <title>Desulfovibrio falkowii sp. nov., Porphyromonas miyakawae sp. nov., Mediterraneibacter flintii sp. nov. and Owariibacterium komagatae gen. nov., sp. nov., isolated from human faeces.</title>
        <authorList>
            <person name="Hamaguchi T."/>
            <person name="Ohara M."/>
            <person name="Hisatomi A."/>
            <person name="Sekiguchi K."/>
            <person name="Takeda J.I."/>
            <person name="Ueyama J."/>
            <person name="Ito M."/>
            <person name="Nishiwaki H."/>
            <person name="Ogi T."/>
            <person name="Hirayama M."/>
            <person name="Ohkuma M."/>
            <person name="Sakamoto M."/>
            <person name="Ohno K."/>
        </authorList>
    </citation>
    <scope>NUCLEOTIDE SEQUENCE [LARGE SCALE GENOMIC DNA]</scope>
    <source>
        <strain evidence="1 2">13CB11C</strain>
    </source>
</reference>
<protein>
    <recommendedName>
        <fullName evidence="3">Lipoprotein</fullName>
    </recommendedName>
</protein>
<dbReference type="Proteomes" id="UP001628220">
    <property type="component" value="Unassembled WGS sequence"/>
</dbReference>
<evidence type="ECO:0000313" key="1">
    <source>
        <dbReference type="EMBL" id="GAB1251109.1"/>
    </source>
</evidence>
<name>A0ABQ0E074_9PORP</name>